<keyword evidence="3" id="KW-1185">Reference proteome</keyword>
<protein>
    <submittedName>
        <fullName evidence="2">Uncharacterized protein</fullName>
    </submittedName>
</protein>
<evidence type="ECO:0000313" key="2">
    <source>
        <dbReference type="EMBL" id="KDQ14048.1"/>
    </source>
</evidence>
<evidence type="ECO:0000313" key="3">
    <source>
        <dbReference type="Proteomes" id="UP000027195"/>
    </source>
</evidence>
<dbReference type="EMBL" id="KL198040">
    <property type="protein sequence ID" value="KDQ14048.1"/>
    <property type="molecule type" value="Genomic_DNA"/>
</dbReference>
<name>A0A067ME48_BOTB1</name>
<dbReference type="OrthoDB" id="3059868at2759"/>
<gene>
    <name evidence="2" type="ORF">BOTBODRAFT_358373</name>
</gene>
<feature type="transmembrane region" description="Helical" evidence="1">
    <location>
        <begin position="80"/>
        <end position="101"/>
    </location>
</feature>
<dbReference type="AlphaFoldDB" id="A0A067ME48"/>
<keyword evidence="1" id="KW-1133">Transmembrane helix</keyword>
<organism evidence="2 3">
    <name type="scientific">Botryobasidium botryosum (strain FD-172 SS1)</name>
    <dbReference type="NCBI Taxonomy" id="930990"/>
    <lineage>
        <taxon>Eukaryota</taxon>
        <taxon>Fungi</taxon>
        <taxon>Dikarya</taxon>
        <taxon>Basidiomycota</taxon>
        <taxon>Agaricomycotina</taxon>
        <taxon>Agaricomycetes</taxon>
        <taxon>Cantharellales</taxon>
        <taxon>Botryobasidiaceae</taxon>
        <taxon>Botryobasidium</taxon>
    </lineage>
</organism>
<accession>A0A067ME48</accession>
<evidence type="ECO:0000256" key="1">
    <source>
        <dbReference type="SAM" id="Phobius"/>
    </source>
</evidence>
<dbReference type="InParanoid" id="A0A067ME48"/>
<reference evidence="3" key="1">
    <citation type="journal article" date="2014" name="Proc. Natl. Acad. Sci. U.S.A.">
        <title>Extensive sampling of basidiomycete genomes demonstrates inadequacy of the white-rot/brown-rot paradigm for wood decay fungi.</title>
        <authorList>
            <person name="Riley R."/>
            <person name="Salamov A.A."/>
            <person name="Brown D.W."/>
            <person name="Nagy L.G."/>
            <person name="Floudas D."/>
            <person name="Held B.W."/>
            <person name="Levasseur A."/>
            <person name="Lombard V."/>
            <person name="Morin E."/>
            <person name="Otillar R."/>
            <person name="Lindquist E.A."/>
            <person name="Sun H."/>
            <person name="LaButti K.M."/>
            <person name="Schmutz J."/>
            <person name="Jabbour D."/>
            <person name="Luo H."/>
            <person name="Baker S.E."/>
            <person name="Pisabarro A.G."/>
            <person name="Walton J.D."/>
            <person name="Blanchette R.A."/>
            <person name="Henrissat B."/>
            <person name="Martin F."/>
            <person name="Cullen D."/>
            <person name="Hibbett D.S."/>
            <person name="Grigoriev I.V."/>
        </authorList>
    </citation>
    <scope>NUCLEOTIDE SEQUENCE [LARGE SCALE GENOMIC DNA]</scope>
    <source>
        <strain evidence="3">FD-172 SS1</strain>
    </source>
</reference>
<dbReference type="Proteomes" id="UP000027195">
    <property type="component" value="Unassembled WGS sequence"/>
</dbReference>
<keyword evidence="1" id="KW-0812">Transmembrane</keyword>
<feature type="transmembrane region" description="Helical" evidence="1">
    <location>
        <begin position="113"/>
        <end position="130"/>
    </location>
</feature>
<keyword evidence="1" id="KW-0472">Membrane</keyword>
<proteinExistence type="predicted"/>
<sequence>MVKYALLAPTSIMQAIGRLLNDIPLPLLHFDALQDALFAFRRRLQLQATSLSVPEWRASLSPLADRFAARLEKFQLPEDIRLAVPLSIALFLILVVIPLRICRSRTTPTSQHHALAILLLLICPARGAIWPKPYLRIAGRAQRARLQTIVLPLEDLVRDVCDRKLELRNPQVDMKNVTTGRIKFHDWSITFRVGWRVWLRALGWWSSVEVPLEYAGFFRFRFCEPPEILHSIMLKEKSINLDVGSSIVGRRSTRNVLALAQRSTMAKLHLSTLMEPDSLEGVTQETHHPSNLLSGDYDSISRSQLKPATRLMQSKIPRNATSYLELSACPSRDVSRQWHLSNDEWIMIALPYINPLNDMKLMPGAHARTTAPFTTSLAEYVALLTSGPHALTVRGIHDVTKEYVTALRTPPTRGVPGATSEDRYAQFMNEWEAGFYCEHSAEGSPGLLKRYIIVVES</sequence>
<dbReference type="HOGENOM" id="CLU_598497_0_0_1"/>